<feature type="region of interest" description="Disordered" evidence="1">
    <location>
        <begin position="58"/>
        <end position="93"/>
    </location>
</feature>
<dbReference type="AlphaFoldDB" id="E2A9K2"/>
<proteinExistence type="predicted"/>
<dbReference type="InParanoid" id="E2A9K2"/>
<organism evidence="3">
    <name type="scientific">Camponotus floridanus</name>
    <name type="common">Florida carpenter ant</name>
    <dbReference type="NCBI Taxonomy" id="104421"/>
    <lineage>
        <taxon>Eukaryota</taxon>
        <taxon>Metazoa</taxon>
        <taxon>Ecdysozoa</taxon>
        <taxon>Arthropoda</taxon>
        <taxon>Hexapoda</taxon>
        <taxon>Insecta</taxon>
        <taxon>Pterygota</taxon>
        <taxon>Neoptera</taxon>
        <taxon>Endopterygota</taxon>
        <taxon>Hymenoptera</taxon>
        <taxon>Apocrita</taxon>
        <taxon>Aculeata</taxon>
        <taxon>Formicoidea</taxon>
        <taxon>Formicidae</taxon>
        <taxon>Formicinae</taxon>
        <taxon>Camponotus</taxon>
    </lineage>
</organism>
<name>E2A9K2_CAMFO</name>
<accession>E2A9K2</accession>
<keyword evidence="3" id="KW-1185">Reference proteome</keyword>
<evidence type="ECO:0000313" key="3">
    <source>
        <dbReference type="Proteomes" id="UP000000311"/>
    </source>
</evidence>
<sequence length="108" mass="12257">MIWMDLTPFISLLTSHEEPSMSDGRFTTNDRVEQRPDRHVVTWSCDGPFPARRRAATKARATAFNPGGTGRSDDWSRNRPTGRRHASISGKRNDQVYLPPVLFGSSRR</sequence>
<evidence type="ECO:0000256" key="1">
    <source>
        <dbReference type="SAM" id="MobiDB-lite"/>
    </source>
</evidence>
<dbReference type="Proteomes" id="UP000000311">
    <property type="component" value="Unassembled WGS sequence"/>
</dbReference>
<evidence type="ECO:0000313" key="2">
    <source>
        <dbReference type="EMBL" id="EFN69892.1"/>
    </source>
</evidence>
<reference evidence="2 3" key="1">
    <citation type="journal article" date="2010" name="Science">
        <title>Genomic comparison of the ants Camponotus floridanus and Harpegnathos saltator.</title>
        <authorList>
            <person name="Bonasio R."/>
            <person name="Zhang G."/>
            <person name="Ye C."/>
            <person name="Mutti N.S."/>
            <person name="Fang X."/>
            <person name="Qin N."/>
            <person name="Donahue G."/>
            <person name="Yang P."/>
            <person name="Li Q."/>
            <person name="Li C."/>
            <person name="Zhang P."/>
            <person name="Huang Z."/>
            <person name="Berger S.L."/>
            <person name="Reinberg D."/>
            <person name="Wang J."/>
            <person name="Liebig J."/>
        </authorList>
    </citation>
    <scope>NUCLEOTIDE SEQUENCE [LARGE SCALE GENOMIC DNA]</scope>
    <source>
        <strain evidence="3">C129</strain>
    </source>
</reference>
<dbReference type="EMBL" id="GL437917">
    <property type="protein sequence ID" value="EFN69892.1"/>
    <property type="molecule type" value="Genomic_DNA"/>
</dbReference>
<gene>
    <name evidence="2" type="ORF">EAG_10854</name>
</gene>
<protein>
    <submittedName>
        <fullName evidence="2">Uncharacterized protein</fullName>
    </submittedName>
</protein>